<dbReference type="AlphaFoldDB" id="A0A8E0WT11"/>
<proteinExistence type="predicted"/>
<name>A0A8E0WT11_9SPHN</name>
<evidence type="ECO:0000313" key="2">
    <source>
        <dbReference type="Proteomes" id="UP000028135"/>
    </source>
</evidence>
<accession>A0A8E0WT11</accession>
<dbReference type="RefSeq" id="WP_020820898.1">
    <property type="nucleotide sequence ID" value="NZ_JANF02000048.1"/>
</dbReference>
<reference evidence="1 2" key="1">
    <citation type="submission" date="2014-05" db="EMBL/GenBank/DDBJ databases">
        <title>Genome Announcement of Sphingobium lucknowense F2.</title>
        <authorList>
            <person name="Lal R."/>
            <person name="Negi V."/>
            <person name="Lata P."/>
            <person name="Sangwan N."/>
            <person name="Gupta S.K."/>
            <person name="Rao D.L.N."/>
            <person name="Das S."/>
        </authorList>
    </citation>
    <scope>NUCLEOTIDE SEQUENCE [LARGE SCALE GENOMIC DNA]</scope>
    <source>
        <strain evidence="1 2">F2</strain>
    </source>
</reference>
<comment type="caution">
    <text evidence="1">The sequence shown here is derived from an EMBL/GenBank/DDBJ whole genome shotgun (WGS) entry which is preliminary data.</text>
</comment>
<dbReference type="EMBL" id="JANF02000048">
    <property type="protein sequence ID" value="KER36660.1"/>
    <property type="molecule type" value="Genomic_DNA"/>
</dbReference>
<protein>
    <submittedName>
        <fullName evidence="1">Uncharacterized protein</fullName>
    </submittedName>
</protein>
<dbReference type="Proteomes" id="UP000028135">
    <property type="component" value="Unassembled WGS sequence"/>
</dbReference>
<sequence>MRLIPPAEVTRANLVASNVPDVPPAAYAGGTTYADGDRASVVQGDGFTYKIYESLVGGNIGNPVTDGNFWLYLADTYAEWNVGTTYAVDHIVISTASDHAYQSLQAGNIGHSLTDQSWWLDLGPTNRFKMFDRASSSQTLNGESIDVTFDVTGRVNAVSVLNMTAATVQLIMSTAEDGEIYNETVSLVSSGGVTNWWEYFFLPVSRYGDWTFTDLPVNRNPTIRVIVTEPNGIAKVGTVAAGLSRDIGRLVYPSSIGIQDYSRKEADEFGAFTIVERGYANRGSYKTSVDERQVDAITNFLKPLRATPIVIVGVENYRSTWIFGFMKDWSWQFAGPNESYLMLELEGLV</sequence>
<gene>
    <name evidence="1" type="ORF">AL00_09300</name>
</gene>
<evidence type="ECO:0000313" key="1">
    <source>
        <dbReference type="EMBL" id="KER36660.1"/>
    </source>
</evidence>
<organism evidence="1 2">
    <name type="scientific">Sphingobium indicum F2</name>
    <dbReference type="NCBI Taxonomy" id="1450518"/>
    <lineage>
        <taxon>Bacteria</taxon>
        <taxon>Pseudomonadati</taxon>
        <taxon>Pseudomonadota</taxon>
        <taxon>Alphaproteobacteria</taxon>
        <taxon>Sphingomonadales</taxon>
        <taxon>Sphingomonadaceae</taxon>
        <taxon>Sphingobium</taxon>
    </lineage>
</organism>